<dbReference type="CDD" id="cd00093">
    <property type="entry name" value="HTH_XRE"/>
    <property type="match status" value="1"/>
</dbReference>
<gene>
    <name evidence="2" type="ORF">FH607_012885</name>
</gene>
<sequence length="98" mass="10177">MVRTPLTPWERQRGERLGALLRRARGERSMVEIAAAAGVSAETLRKIETGRAPTPTFFTIAALATAVGLSLDQLAVEAADFAPGGAASPTAEATARSA</sequence>
<name>A0A5N6AAG6_9ACTN</name>
<dbReference type="RefSeq" id="WP_139667875.1">
    <property type="nucleotide sequence ID" value="NZ_VDLY02000007.1"/>
</dbReference>
<dbReference type="PROSITE" id="PS50943">
    <property type="entry name" value="HTH_CROC1"/>
    <property type="match status" value="1"/>
</dbReference>
<reference evidence="2" key="1">
    <citation type="submission" date="2019-10" db="EMBL/GenBank/DDBJ databases">
        <title>Nonomuraea sp. nov., isolated from Phyllanthus amarus.</title>
        <authorList>
            <person name="Klykleung N."/>
            <person name="Tanasupawat S."/>
        </authorList>
    </citation>
    <scope>NUCLEOTIDE SEQUENCE [LARGE SCALE GENOMIC DNA]</scope>
    <source>
        <strain evidence="2">3MP-10</strain>
    </source>
</reference>
<dbReference type="AlphaFoldDB" id="A0A5N6AAG6"/>
<comment type="caution">
    <text evidence="2">The sequence shown here is derived from an EMBL/GenBank/DDBJ whole genome shotgun (WGS) entry which is preliminary data.</text>
</comment>
<accession>A0A5N6AAG6</accession>
<dbReference type="InterPro" id="IPR001387">
    <property type="entry name" value="Cro/C1-type_HTH"/>
</dbReference>
<feature type="domain" description="HTH cro/C1-type" evidence="1">
    <location>
        <begin position="21"/>
        <end position="74"/>
    </location>
</feature>
<dbReference type="Gene3D" id="1.10.260.40">
    <property type="entry name" value="lambda repressor-like DNA-binding domains"/>
    <property type="match status" value="1"/>
</dbReference>
<evidence type="ECO:0000313" key="3">
    <source>
        <dbReference type="Proteomes" id="UP000314251"/>
    </source>
</evidence>
<dbReference type="SMART" id="SM00530">
    <property type="entry name" value="HTH_XRE"/>
    <property type="match status" value="1"/>
</dbReference>
<dbReference type="Proteomes" id="UP000314251">
    <property type="component" value="Unassembled WGS sequence"/>
</dbReference>
<organism evidence="2 3">
    <name type="scientific">Streptomyces mimosae</name>
    <dbReference type="NCBI Taxonomy" id="2586635"/>
    <lineage>
        <taxon>Bacteria</taxon>
        <taxon>Bacillati</taxon>
        <taxon>Actinomycetota</taxon>
        <taxon>Actinomycetes</taxon>
        <taxon>Kitasatosporales</taxon>
        <taxon>Streptomycetaceae</taxon>
        <taxon>Streptomyces</taxon>
    </lineage>
</organism>
<dbReference type="SUPFAM" id="SSF47413">
    <property type="entry name" value="lambda repressor-like DNA-binding domains"/>
    <property type="match status" value="1"/>
</dbReference>
<protein>
    <submittedName>
        <fullName evidence="2">Helix-turn-helix domain-containing protein</fullName>
    </submittedName>
</protein>
<dbReference type="GO" id="GO:0003677">
    <property type="term" value="F:DNA binding"/>
    <property type="evidence" value="ECO:0007669"/>
    <property type="project" value="InterPro"/>
</dbReference>
<dbReference type="InterPro" id="IPR010982">
    <property type="entry name" value="Lambda_DNA-bd_dom_sf"/>
</dbReference>
<evidence type="ECO:0000313" key="2">
    <source>
        <dbReference type="EMBL" id="KAB8165814.1"/>
    </source>
</evidence>
<dbReference type="OrthoDB" id="5196639at2"/>
<keyword evidence="3" id="KW-1185">Reference proteome</keyword>
<evidence type="ECO:0000259" key="1">
    <source>
        <dbReference type="PROSITE" id="PS50943"/>
    </source>
</evidence>
<dbReference type="EMBL" id="VDLY02000007">
    <property type="protein sequence ID" value="KAB8165814.1"/>
    <property type="molecule type" value="Genomic_DNA"/>
</dbReference>
<proteinExistence type="predicted"/>
<dbReference type="Pfam" id="PF13560">
    <property type="entry name" value="HTH_31"/>
    <property type="match status" value="1"/>
</dbReference>